<dbReference type="EMBL" id="CP081070">
    <property type="protein sequence ID" value="UWQ52290.1"/>
    <property type="molecule type" value="Genomic_DNA"/>
</dbReference>
<evidence type="ECO:0000313" key="2">
    <source>
        <dbReference type="EMBL" id="UWQ56869.1"/>
    </source>
</evidence>
<name>A0A9Q9HHV8_LEICA</name>
<evidence type="ECO:0000313" key="4">
    <source>
        <dbReference type="Proteomes" id="UP001058713"/>
    </source>
</evidence>
<dbReference type="KEGG" id="lcae:K3721_09490"/>
<dbReference type="Proteomes" id="UP001058713">
    <property type="component" value="Chromosome"/>
</dbReference>
<dbReference type="EMBL" id="CP081078">
    <property type="protein sequence ID" value="UWQ56869.1"/>
    <property type="molecule type" value="Genomic_DNA"/>
</dbReference>
<dbReference type="AlphaFoldDB" id="A0A9Q9HHV8"/>
<evidence type="ECO:0000313" key="3">
    <source>
        <dbReference type="Proteomes" id="UP001058184"/>
    </source>
</evidence>
<keyword evidence="3" id="KW-1185">Reference proteome</keyword>
<proteinExistence type="predicted"/>
<sequence length="65" mass="7085">MLYPLATLETEKLNAIQDLEKDIGSPVVALAEVEADTAALPEDQLKKLQELEEELGVVLVAVRPN</sequence>
<gene>
    <name evidence="1" type="ORF">K3721_09490</name>
    <name evidence="2" type="ORF">K3722_09890</name>
</gene>
<organism evidence="1 4">
    <name type="scientific">Leisingera caerulea</name>
    <name type="common">Phaeobacter caeruleus</name>
    <dbReference type="NCBI Taxonomy" id="506591"/>
    <lineage>
        <taxon>Bacteria</taxon>
        <taxon>Pseudomonadati</taxon>
        <taxon>Pseudomonadota</taxon>
        <taxon>Alphaproteobacteria</taxon>
        <taxon>Rhodobacterales</taxon>
        <taxon>Roseobacteraceae</taxon>
        <taxon>Leisingera</taxon>
    </lineage>
</organism>
<dbReference type="RefSeq" id="WP_027237427.1">
    <property type="nucleotide sequence ID" value="NZ_CBDUNH010000001.1"/>
</dbReference>
<evidence type="ECO:0000313" key="1">
    <source>
        <dbReference type="EMBL" id="UWQ52290.1"/>
    </source>
</evidence>
<accession>A0A9Q9HHV8</accession>
<protein>
    <submittedName>
        <fullName evidence="1">Uncharacterized protein</fullName>
    </submittedName>
</protein>
<reference evidence="1" key="1">
    <citation type="submission" date="2021-08" db="EMBL/GenBank/DDBJ databases">
        <authorList>
            <person name="Nwanade C."/>
            <person name="Wang M."/>
            <person name="Masoudi A."/>
            <person name="Yu Z."/>
            <person name="Liu J."/>
        </authorList>
    </citation>
    <scope>NUCLEOTIDE SEQUENCE</scope>
    <source>
        <strain evidence="1">S122</strain>
        <strain evidence="2">S141</strain>
    </source>
</reference>
<dbReference type="Proteomes" id="UP001058184">
    <property type="component" value="Chromosome"/>
</dbReference>